<feature type="domain" description="Serine aminopeptidase S33" evidence="10">
    <location>
        <begin position="141"/>
        <end position="261"/>
    </location>
</feature>
<evidence type="ECO:0000256" key="7">
    <source>
        <dbReference type="PIRSR" id="PIRSR000862-1"/>
    </source>
</evidence>
<evidence type="ECO:0000256" key="2">
    <source>
        <dbReference type="ARBA" id="ARBA00022729"/>
    </source>
</evidence>
<dbReference type="InterPro" id="IPR025483">
    <property type="entry name" value="Lipase_euk"/>
</dbReference>
<sequence>MAVSIEKIFPLLCCLLAVKITLAAVPFDDFAELRMRAHLRDENNPEADLLVVSKSLINKTLNVCPPILNMVSFQPDIVKRHGYPIEIHQVTTEDGYILTMHRIPHGKEANSTMREAKKPVIFLQHCLLCSSAVWVIMGTEDGLAYILADAGFDVWMGNARGNVYSREHVSLHPSKNAFWDFTWHDMGLYDIPAEIDHILENTGENQLFYVGHSMGTTVFFAMASMLPEYNTKIKAMHALAPVAFNGKMKSPVRLLAPLLGNAEWLANLMGLGEFLPSSAFLQFMGKEACNDEVPTQDVCSNVLFLLSGYDIDQLNTTTLPTIIGHLPAGTSTKTVIHYAQGVNSGEFRMFDYGLIGNLKLYGQVKPPHYNLEEITAPVALHYSTNDWLADVEDVSKLAAQLPNKIGMFRVPYDRFSHLDYLFAIDIRDLVYNKVLSLLRRDI</sequence>
<feature type="active site" description="Nucleophile" evidence="7">
    <location>
        <position position="213"/>
    </location>
</feature>
<keyword evidence="2 8" id="KW-0732">Signal</keyword>
<protein>
    <recommendedName>
        <fullName evidence="13">Lipase</fullName>
    </recommendedName>
</protein>
<dbReference type="EMBL" id="KZ308489">
    <property type="protein sequence ID" value="KAG8230458.1"/>
    <property type="molecule type" value="Genomic_DNA"/>
</dbReference>
<evidence type="ECO:0000256" key="6">
    <source>
        <dbReference type="ARBA" id="ARBA00023180"/>
    </source>
</evidence>
<accession>A0A8K0KDM3</accession>
<keyword evidence="5" id="KW-0443">Lipid metabolism</keyword>
<evidence type="ECO:0000313" key="12">
    <source>
        <dbReference type="Proteomes" id="UP000792457"/>
    </source>
</evidence>
<keyword evidence="12" id="KW-1185">Reference proteome</keyword>
<name>A0A8K0KDM3_LADFU</name>
<feature type="active site" description="Charge relay system" evidence="7">
    <location>
        <position position="417"/>
    </location>
</feature>
<dbReference type="GO" id="GO:0016042">
    <property type="term" value="P:lipid catabolic process"/>
    <property type="evidence" value="ECO:0007669"/>
    <property type="project" value="UniProtKB-KW"/>
</dbReference>
<evidence type="ECO:0000259" key="10">
    <source>
        <dbReference type="Pfam" id="PF12146"/>
    </source>
</evidence>
<evidence type="ECO:0000259" key="9">
    <source>
        <dbReference type="Pfam" id="PF04083"/>
    </source>
</evidence>
<dbReference type="SUPFAM" id="SSF53474">
    <property type="entry name" value="alpha/beta-Hydrolases"/>
    <property type="match status" value="1"/>
</dbReference>
<evidence type="ECO:0000313" key="11">
    <source>
        <dbReference type="EMBL" id="KAG8230458.1"/>
    </source>
</evidence>
<evidence type="ECO:0000256" key="8">
    <source>
        <dbReference type="SAM" id="SignalP"/>
    </source>
</evidence>
<dbReference type="Gene3D" id="3.40.50.1820">
    <property type="entry name" value="alpha/beta hydrolase"/>
    <property type="match status" value="1"/>
</dbReference>
<keyword evidence="6" id="KW-0325">Glycoprotein</keyword>
<keyword evidence="3" id="KW-0378">Hydrolase</keyword>
<dbReference type="GO" id="GO:0016788">
    <property type="term" value="F:hydrolase activity, acting on ester bonds"/>
    <property type="evidence" value="ECO:0007669"/>
    <property type="project" value="InterPro"/>
</dbReference>
<dbReference type="PIRSF" id="PIRSF000862">
    <property type="entry name" value="Steryl_ester_lip"/>
    <property type="match status" value="1"/>
</dbReference>
<dbReference type="FunFam" id="3.40.50.1820:FF:000021">
    <property type="entry name" value="Lipase"/>
    <property type="match status" value="1"/>
</dbReference>
<reference evidence="11" key="1">
    <citation type="submission" date="2013-04" db="EMBL/GenBank/DDBJ databases">
        <authorList>
            <person name="Qu J."/>
            <person name="Murali S.C."/>
            <person name="Bandaranaike D."/>
            <person name="Bellair M."/>
            <person name="Blankenburg K."/>
            <person name="Chao H."/>
            <person name="Dinh H."/>
            <person name="Doddapaneni H."/>
            <person name="Downs B."/>
            <person name="Dugan-Rocha S."/>
            <person name="Elkadiri S."/>
            <person name="Gnanaolivu R.D."/>
            <person name="Hernandez B."/>
            <person name="Javaid M."/>
            <person name="Jayaseelan J.C."/>
            <person name="Lee S."/>
            <person name="Li M."/>
            <person name="Ming W."/>
            <person name="Munidasa M."/>
            <person name="Muniz J."/>
            <person name="Nguyen L."/>
            <person name="Ongeri F."/>
            <person name="Osuji N."/>
            <person name="Pu L.-L."/>
            <person name="Puazo M."/>
            <person name="Qu C."/>
            <person name="Quiroz J."/>
            <person name="Raj R."/>
            <person name="Weissenberger G."/>
            <person name="Xin Y."/>
            <person name="Zou X."/>
            <person name="Han Y."/>
            <person name="Richards S."/>
            <person name="Worley K."/>
            <person name="Muzny D."/>
            <person name="Gibbs R."/>
        </authorList>
    </citation>
    <scope>NUCLEOTIDE SEQUENCE</scope>
    <source>
        <strain evidence="11">Sampled in the wild</strain>
    </source>
</reference>
<dbReference type="OrthoDB" id="9974421at2759"/>
<feature type="signal peptide" evidence="8">
    <location>
        <begin position="1"/>
        <end position="23"/>
    </location>
</feature>
<feature type="active site" description="Charge relay system" evidence="7">
    <location>
        <position position="386"/>
    </location>
</feature>
<keyword evidence="4" id="KW-0442">Lipid degradation</keyword>
<evidence type="ECO:0000256" key="3">
    <source>
        <dbReference type="ARBA" id="ARBA00022801"/>
    </source>
</evidence>
<dbReference type="InterPro" id="IPR029058">
    <property type="entry name" value="AB_hydrolase_fold"/>
</dbReference>
<gene>
    <name evidence="11" type="ORF">J437_LFUL009947</name>
</gene>
<feature type="domain" description="Partial AB-hydrolase lipase" evidence="9">
    <location>
        <begin position="76"/>
        <end position="137"/>
    </location>
</feature>
<dbReference type="Pfam" id="PF04083">
    <property type="entry name" value="Abhydro_lipase"/>
    <property type="match status" value="1"/>
</dbReference>
<evidence type="ECO:0000256" key="1">
    <source>
        <dbReference type="ARBA" id="ARBA00010701"/>
    </source>
</evidence>
<evidence type="ECO:0000256" key="4">
    <source>
        <dbReference type="ARBA" id="ARBA00022963"/>
    </source>
</evidence>
<feature type="chain" id="PRO_5035471415" description="Lipase" evidence="8">
    <location>
        <begin position="24"/>
        <end position="442"/>
    </location>
</feature>
<dbReference type="InterPro" id="IPR006693">
    <property type="entry name" value="AB_hydrolase_lipase"/>
</dbReference>
<organism evidence="11 12">
    <name type="scientific">Ladona fulva</name>
    <name type="common">Scarce chaser dragonfly</name>
    <name type="synonym">Libellula fulva</name>
    <dbReference type="NCBI Taxonomy" id="123851"/>
    <lineage>
        <taxon>Eukaryota</taxon>
        <taxon>Metazoa</taxon>
        <taxon>Ecdysozoa</taxon>
        <taxon>Arthropoda</taxon>
        <taxon>Hexapoda</taxon>
        <taxon>Insecta</taxon>
        <taxon>Pterygota</taxon>
        <taxon>Palaeoptera</taxon>
        <taxon>Odonata</taxon>
        <taxon>Epiprocta</taxon>
        <taxon>Anisoptera</taxon>
        <taxon>Libelluloidea</taxon>
        <taxon>Libellulidae</taxon>
        <taxon>Ladona</taxon>
    </lineage>
</organism>
<dbReference type="InterPro" id="IPR022742">
    <property type="entry name" value="Hydrolase_4"/>
</dbReference>
<reference evidence="11" key="2">
    <citation type="submission" date="2017-10" db="EMBL/GenBank/DDBJ databases">
        <title>Ladona fulva Genome sequencing and assembly.</title>
        <authorList>
            <person name="Murali S."/>
            <person name="Richards S."/>
            <person name="Bandaranaike D."/>
            <person name="Bellair M."/>
            <person name="Blankenburg K."/>
            <person name="Chao H."/>
            <person name="Dinh H."/>
            <person name="Doddapaneni H."/>
            <person name="Dugan-Rocha S."/>
            <person name="Elkadiri S."/>
            <person name="Gnanaolivu R."/>
            <person name="Hernandez B."/>
            <person name="Skinner E."/>
            <person name="Javaid M."/>
            <person name="Lee S."/>
            <person name="Li M."/>
            <person name="Ming W."/>
            <person name="Munidasa M."/>
            <person name="Muniz J."/>
            <person name="Nguyen L."/>
            <person name="Hughes D."/>
            <person name="Osuji N."/>
            <person name="Pu L.-L."/>
            <person name="Puazo M."/>
            <person name="Qu C."/>
            <person name="Quiroz J."/>
            <person name="Raj R."/>
            <person name="Weissenberger G."/>
            <person name="Xin Y."/>
            <person name="Zou X."/>
            <person name="Han Y."/>
            <person name="Worley K."/>
            <person name="Muzny D."/>
            <person name="Gibbs R."/>
        </authorList>
    </citation>
    <scope>NUCLEOTIDE SEQUENCE</scope>
    <source>
        <strain evidence="11">Sampled in the wild</strain>
    </source>
</reference>
<dbReference type="PANTHER" id="PTHR11005">
    <property type="entry name" value="LYSOSOMAL ACID LIPASE-RELATED"/>
    <property type="match status" value="1"/>
</dbReference>
<proteinExistence type="inferred from homology"/>
<dbReference type="Pfam" id="PF12146">
    <property type="entry name" value="Hydrolase_4"/>
    <property type="match status" value="1"/>
</dbReference>
<comment type="similarity">
    <text evidence="1">Belongs to the AB hydrolase superfamily. Lipase family.</text>
</comment>
<dbReference type="Proteomes" id="UP000792457">
    <property type="component" value="Unassembled WGS sequence"/>
</dbReference>
<evidence type="ECO:0000256" key="5">
    <source>
        <dbReference type="ARBA" id="ARBA00023098"/>
    </source>
</evidence>
<comment type="caution">
    <text evidence="11">The sequence shown here is derived from an EMBL/GenBank/DDBJ whole genome shotgun (WGS) entry which is preliminary data.</text>
</comment>
<dbReference type="AlphaFoldDB" id="A0A8K0KDM3"/>
<evidence type="ECO:0008006" key="13">
    <source>
        <dbReference type="Google" id="ProtNLM"/>
    </source>
</evidence>